<name>A0A1H4ZRK8_9PSED</name>
<feature type="domain" description="CheW-like" evidence="1">
    <location>
        <begin position="9"/>
        <end position="153"/>
    </location>
</feature>
<dbReference type="PROSITE" id="PS50851">
    <property type="entry name" value="CHEW"/>
    <property type="match status" value="1"/>
</dbReference>
<dbReference type="InterPro" id="IPR039315">
    <property type="entry name" value="CheW"/>
</dbReference>
<sequence>MSDDFKNGRYKLVGYRIGESLCLSPSRSISAVMKVPTNLVQVPGTKPWILGASKLHNELIPFINIARFLNIQSRGDVLNQPILVVRGPKGVGNVGLLVDELIGIYPTGTMEDVPQSDLRIPPGLGSSLAGVVSGSGKVWALIDLLQLVSDEKLQKIDLN</sequence>
<keyword evidence="3" id="KW-1185">Reference proteome</keyword>
<dbReference type="PANTHER" id="PTHR22617:SF43">
    <property type="entry name" value="PROTEIN PILI"/>
    <property type="match status" value="1"/>
</dbReference>
<reference evidence="3" key="1">
    <citation type="submission" date="2016-10" db="EMBL/GenBank/DDBJ databases">
        <authorList>
            <person name="Varghese N."/>
            <person name="Submissions S."/>
        </authorList>
    </citation>
    <scope>NUCLEOTIDE SEQUENCE [LARGE SCALE GENOMIC DNA]</scope>
    <source>
        <strain evidence="3">DSM 9751</strain>
    </source>
</reference>
<dbReference type="SMART" id="SM00260">
    <property type="entry name" value="CheW"/>
    <property type="match status" value="1"/>
</dbReference>
<dbReference type="AlphaFoldDB" id="A0A1H4ZRK8"/>
<dbReference type="RefSeq" id="WP_092320774.1">
    <property type="nucleotide sequence ID" value="NZ_FNTJ01000003.1"/>
</dbReference>
<evidence type="ECO:0000259" key="1">
    <source>
        <dbReference type="PROSITE" id="PS50851"/>
    </source>
</evidence>
<dbReference type="Proteomes" id="UP000198982">
    <property type="component" value="Unassembled WGS sequence"/>
</dbReference>
<organism evidence="2 3">
    <name type="scientific">Pseudomonas saponiphila</name>
    <dbReference type="NCBI Taxonomy" id="556534"/>
    <lineage>
        <taxon>Bacteria</taxon>
        <taxon>Pseudomonadati</taxon>
        <taxon>Pseudomonadota</taxon>
        <taxon>Gammaproteobacteria</taxon>
        <taxon>Pseudomonadales</taxon>
        <taxon>Pseudomonadaceae</taxon>
        <taxon>Pseudomonas</taxon>
    </lineage>
</organism>
<protein>
    <submittedName>
        <fullName evidence="2">Chemotaxis signal transduction protein</fullName>
    </submittedName>
</protein>
<dbReference type="SUPFAM" id="SSF50341">
    <property type="entry name" value="CheW-like"/>
    <property type="match status" value="1"/>
</dbReference>
<gene>
    <name evidence="2" type="ORF">SAMN05216178_6802</name>
</gene>
<dbReference type="InterPro" id="IPR036061">
    <property type="entry name" value="CheW-like_dom_sf"/>
</dbReference>
<dbReference type="EMBL" id="FNTJ01000003">
    <property type="protein sequence ID" value="SED32826.1"/>
    <property type="molecule type" value="Genomic_DNA"/>
</dbReference>
<dbReference type="Gene3D" id="2.40.50.180">
    <property type="entry name" value="CheA-289, Domain 4"/>
    <property type="match status" value="1"/>
</dbReference>
<evidence type="ECO:0000313" key="3">
    <source>
        <dbReference type="Proteomes" id="UP000198982"/>
    </source>
</evidence>
<dbReference type="Pfam" id="PF01584">
    <property type="entry name" value="CheW"/>
    <property type="match status" value="1"/>
</dbReference>
<evidence type="ECO:0000313" key="2">
    <source>
        <dbReference type="EMBL" id="SED32826.1"/>
    </source>
</evidence>
<proteinExistence type="predicted"/>
<dbReference type="GO" id="GO:0005829">
    <property type="term" value="C:cytosol"/>
    <property type="evidence" value="ECO:0007669"/>
    <property type="project" value="TreeGrafter"/>
</dbReference>
<dbReference type="InterPro" id="IPR002545">
    <property type="entry name" value="CheW-lke_dom"/>
</dbReference>
<dbReference type="PANTHER" id="PTHR22617">
    <property type="entry name" value="CHEMOTAXIS SENSOR HISTIDINE KINASE-RELATED"/>
    <property type="match status" value="1"/>
</dbReference>
<dbReference type="GO" id="GO:0006935">
    <property type="term" value="P:chemotaxis"/>
    <property type="evidence" value="ECO:0007669"/>
    <property type="project" value="InterPro"/>
</dbReference>
<accession>A0A1H4ZRK8</accession>
<dbReference type="GO" id="GO:0007165">
    <property type="term" value="P:signal transduction"/>
    <property type="evidence" value="ECO:0007669"/>
    <property type="project" value="InterPro"/>
</dbReference>